<dbReference type="AlphaFoldDB" id="A0A9P7RNI0"/>
<organism evidence="2 3">
    <name type="scientific">Marasmius oreades</name>
    <name type="common">fairy-ring Marasmius</name>
    <dbReference type="NCBI Taxonomy" id="181124"/>
    <lineage>
        <taxon>Eukaryota</taxon>
        <taxon>Fungi</taxon>
        <taxon>Dikarya</taxon>
        <taxon>Basidiomycota</taxon>
        <taxon>Agaricomycotina</taxon>
        <taxon>Agaricomycetes</taxon>
        <taxon>Agaricomycetidae</taxon>
        <taxon>Agaricales</taxon>
        <taxon>Marasmiineae</taxon>
        <taxon>Marasmiaceae</taxon>
        <taxon>Marasmius</taxon>
    </lineage>
</organism>
<dbReference type="Proteomes" id="UP001049176">
    <property type="component" value="Chromosome 10"/>
</dbReference>
<evidence type="ECO:0000256" key="1">
    <source>
        <dbReference type="SAM" id="MobiDB-lite"/>
    </source>
</evidence>
<reference evidence="2" key="1">
    <citation type="journal article" date="2021" name="Genome Biol. Evol.">
        <title>The assembled and annotated genome of the fairy-ring fungus Marasmius oreades.</title>
        <authorList>
            <person name="Hiltunen M."/>
            <person name="Ament-Velasquez S.L."/>
            <person name="Johannesson H."/>
        </authorList>
    </citation>
    <scope>NUCLEOTIDE SEQUENCE</scope>
    <source>
        <strain evidence="2">03SP1</strain>
    </source>
</reference>
<feature type="region of interest" description="Disordered" evidence="1">
    <location>
        <begin position="46"/>
        <end position="65"/>
    </location>
</feature>
<name>A0A9P7RNI0_9AGAR</name>
<sequence>MPNLPHPPHSTTSKTLGHHYCVACDKLFNSAGGPVAFFYLKRAAPPSRIHDDEDDEDDHEKREDNWEDELALQGCGGGCQDPDIYPEDTSFEDEEDLGDPPYDFVADSKDGWLEEGVKEPDEFKCSMC</sequence>
<dbReference type="EMBL" id="CM032190">
    <property type="protein sequence ID" value="KAG7086891.1"/>
    <property type="molecule type" value="Genomic_DNA"/>
</dbReference>
<proteinExistence type="predicted"/>
<evidence type="ECO:0000313" key="2">
    <source>
        <dbReference type="EMBL" id="KAG7086891.1"/>
    </source>
</evidence>
<dbReference type="RefSeq" id="XP_043003362.1">
    <property type="nucleotide sequence ID" value="XM_043159756.1"/>
</dbReference>
<accession>A0A9P7RNI0</accession>
<comment type="caution">
    <text evidence="2">The sequence shown here is derived from an EMBL/GenBank/DDBJ whole genome shotgun (WGS) entry which is preliminary data.</text>
</comment>
<feature type="region of interest" description="Disordered" evidence="1">
    <location>
        <begin position="71"/>
        <end position="106"/>
    </location>
</feature>
<evidence type="ECO:0000313" key="3">
    <source>
        <dbReference type="Proteomes" id="UP001049176"/>
    </source>
</evidence>
<dbReference type="KEGG" id="more:E1B28_002811"/>
<dbReference type="GeneID" id="66071887"/>
<feature type="compositionally biased region" description="Acidic residues" evidence="1">
    <location>
        <begin position="84"/>
        <end position="98"/>
    </location>
</feature>
<protein>
    <submittedName>
        <fullName evidence="2">Uncharacterized protein</fullName>
    </submittedName>
</protein>
<keyword evidence="3" id="KW-1185">Reference proteome</keyword>
<gene>
    <name evidence="2" type="ORF">E1B28_002811</name>
</gene>